<accession>A0ABN2MRI7</accession>
<keyword evidence="3" id="KW-1185">Reference proteome</keyword>
<dbReference type="SUPFAM" id="SSF54427">
    <property type="entry name" value="NTF2-like"/>
    <property type="match status" value="1"/>
</dbReference>
<organism evidence="2 3">
    <name type="scientific">Pseudonocardia ailaonensis</name>
    <dbReference type="NCBI Taxonomy" id="367279"/>
    <lineage>
        <taxon>Bacteria</taxon>
        <taxon>Bacillati</taxon>
        <taxon>Actinomycetota</taxon>
        <taxon>Actinomycetes</taxon>
        <taxon>Pseudonocardiales</taxon>
        <taxon>Pseudonocardiaceae</taxon>
        <taxon>Pseudonocardia</taxon>
    </lineage>
</organism>
<name>A0ABN2MRI7_9PSEU</name>
<reference evidence="2 3" key="1">
    <citation type="journal article" date="2019" name="Int. J. Syst. Evol. Microbiol.">
        <title>The Global Catalogue of Microorganisms (GCM) 10K type strain sequencing project: providing services to taxonomists for standard genome sequencing and annotation.</title>
        <authorList>
            <consortium name="The Broad Institute Genomics Platform"/>
            <consortium name="The Broad Institute Genome Sequencing Center for Infectious Disease"/>
            <person name="Wu L."/>
            <person name="Ma J."/>
        </authorList>
    </citation>
    <scope>NUCLEOTIDE SEQUENCE [LARGE SCALE GENOMIC DNA]</scope>
    <source>
        <strain evidence="2 3">JCM 16009</strain>
    </source>
</reference>
<comment type="caution">
    <text evidence="2">The sequence shown here is derived from an EMBL/GenBank/DDBJ whole genome shotgun (WGS) entry which is preliminary data.</text>
</comment>
<evidence type="ECO:0000313" key="3">
    <source>
        <dbReference type="Proteomes" id="UP001500449"/>
    </source>
</evidence>
<dbReference type="Pfam" id="PF12680">
    <property type="entry name" value="SnoaL_2"/>
    <property type="match status" value="1"/>
</dbReference>
<dbReference type="RefSeq" id="WP_344413167.1">
    <property type="nucleotide sequence ID" value="NZ_BAAAQK010000003.1"/>
</dbReference>
<protein>
    <recommendedName>
        <fullName evidence="1">SnoaL-like domain-containing protein</fullName>
    </recommendedName>
</protein>
<dbReference type="Gene3D" id="3.10.450.50">
    <property type="match status" value="1"/>
</dbReference>
<dbReference type="EMBL" id="BAAAQK010000003">
    <property type="protein sequence ID" value="GAA1835200.1"/>
    <property type="molecule type" value="Genomic_DNA"/>
</dbReference>
<dbReference type="Proteomes" id="UP001500449">
    <property type="component" value="Unassembled WGS sequence"/>
</dbReference>
<gene>
    <name evidence="2" type="ORF">GCM10009836_11940</name>
</gene>
<feature type="domain" description="SnoaL-like" evidence="1">
    <location>
        <begin position="5"/>
        <end position="106"/>
    </location>
</feature>
<dbReference type="InterPro" id="IPR037401">
    <property type="entry name" value="SnoaL-like"/>
</dbReference>
<evidence type="ECO:0000313" key="2">
    <source>
        <dbReference type="EMBL" id="GAA1835200.1"/>
    </source>
</evidence>
<evidence type="ECO:0000259" key="1">
    <source>
        <dbReference type="Pfam" id="PF12680"/>
    </source>
</evidence>
<dbReference type="InterPro" id="IPR032710">
    <property type="entry name" value="NTF2-like_dom_sf"/>
</dbReference>
<sequence length="123" mass="12987">MSDWVRDFYATLDALDLAAFLARFTDDAVLVLGNQPPAVGKDQITGVLGGMFAALSGLHHEYRAVHEVPGGAVCELTVTFTLHDGAQVTVPAMDALDRGPDGRITAMRVAVDLAPLMARLAPA</sequence>
<proteinExistence type="predicted"/>